<organism evidence="3 4">
    <name type="scientific">Microbulbifer echini</name>
    <dbReference type="NCBI Taxonomy" id="1529067"/>
    <lineage>
        <taxon>Bacteria</taxon>
        <taxon>Pseudomonadati</taxon>
        <taxon>Pseudomonadota</taxon>
        <taxon>Gammaproteobacteria</taxon>
        <taxon>Cellvibrionales</taxon>
        <taxon>Microbulbiferaceae</taxon>
        <taxon>Microbulbifer</taxon>
    </lineage>
</organism>
<proteinExistence type="predicted"/>
<feature type="domain" description="VOC" evidence="2">
    <location>
        <begin position="5"/>
        <end position="144"/>
    </location>
</feature>
<evidence type="ECO:0000256" key="1">
    <source>
        <dbReference type="ARBA" id="ARBA00022723"/>
    </source>
</evidence>
<dbReference type="PANTHER" id="PTHR43048:SF5">
    <property type="entry name" value="BLR5325 PROTEIN"/>
    <property type="match status" value="1"/>
</dbReference>
<keyword evidence="1" id="KW-0479">Metal-binding</keyword>
<dbReference type="InterPro" id="IPR051785">
    <property type="entry name" value="MMCE/EMCE_epimerase"/>
</dbReference>
<reference evidence="3 4" key="1">
    <citation type="submission" date="2024-08" db="EMBL/GenBank/DDBJ databases">
        <authorList>
            <person name="Ishaq N."/>
        </authorList>
    </citation>
    <scope>NUCLEOTIDE SEQUENCE [LARGE SCALE GENOMIC DNA]</scope>
    <source>
        <strain evidence="3 4">JCM 30400</strain>
    </source>
</reference>
<dbReference type="RefSeq" id="WP_371842446.1">
    <property type="nucleotide sequence ID" value="NZ_JBGMEL010000002.1"/>
</dbReference>
<keyword evidence="4" id="KW-1185">Reference proteome</keyword>
<evidence type="ECO:0000313" key="4">
    <source>
        <dbReference type="Proteomes" id="UP001569414"/>
    </source>
</evidence>
<accession>A0ABV4NIE6</accession>
<dbReference type="SUPFAM" id="SSF54593">
    <property type="entry name" value="Glyoxalase/Bleomycin resistance protein/Dihydroxybiphenyl dioxygenase"/>
    <property type="match status" value="1"/>
</dbReference>
<dbReference type="PANTHER" id="PTHR43048">
    <property type="entry name" value="METHYLMALONYL-COA EPIMERASE"/>
    <property type="match status" value="1"/>
</dbReference>
<dbReference type="EMBL" id="JBGMEL010000002">
    <property type="protein sequence ID" value="MFA0789332.1"/>
    <property type="molecule type" value="Genomic_DNA"/>
</dbReference>
<protein>
    <submittedName>
        <fullName evidence="3">VOC family protein</fullName>
    </submittedName>
</protein>
<dbReference type="Gene3D" id="3.10.180.10">
    <property type="entry name" value="2,3-Dihydroxybiphenyl 1,2-Dioxygenase, domain 1"/>
    <property type="match status" value="1"/>
</dbReference>
<dbReference type="InterPro" id="IPR037523">
    <property type="entry name" value="VOC_core"/>
</dbReference>
<name>A0ABV4NIE6_9GAMM</name>
<dbReference type="PROSITE" id="PS51819">
    <property type="entry name" value="VOC"/>
    <property type="match status" value="1"/>
</dbReference>
<dbReference type="Pfam" id="PF13669">
    <property type="entry name" value="Glyoxalase_4"/>
    <property type="match status" value="1"/>
</dbReference>
<dbReference type="Proteomes" id="UP001569414">
    <property type="component" value="Unassembled WGS sequence"/>
</dbReference>
<sequence>MVVKNPDHVTIAVTDVKSSVNFFKLLGFELIKNNIISGEEVANYMMIPNLNADHLTMVLKECEPRFEIQLLHFQDPKIKSDPGLANLARPGYNHLCFRVDNIELSIKYLKKNGIRIRSNILEYLNRKLVYIDGPDYITVELSEWI</sequence>
<evidence type="ECO:0000259" key="2">
    <source>
        <dbReference type="PROSITE" id="PS51819"/>
    </source>
</evidence>
<comment type="caution">
    <text evidence="3">The sequence shown here is derived from an EMBL/GenBank/DDBJ whole genome shotgun (WGS) entry which is preliminary data.</text>
</comment>
<gene>
    <name evidence="3" type="ORF">ACCI51_02170</name>
</gene>
<evidence type="ECO:0000313" key="3">
    <source>
        <dbReference type="EMBL" id="MFA0789332.1"/>
    </source>
</evidence>
<dbReference type="InterPro" id="IPR029068">
    <property type="entry name" value="Glyas_Bleomycin-R_OHBP_Dase"/>
</dbReference>